<accession>A0AAW7QEX7</accession>
<dbReference type="AlphaFoldDB" id="A0AAW7QEX7"/>
<evidence type="ECO:0000313" key="2">
    <source>
        <dbReference type="Proteomes" id="UP001172310"/>
    </source>
</evidence>
<protein>
    <submittedName>
        <fullName evidence="1">DNA-binding protein</fullName>
    </submittedName>
</protein>
<dbReference type="Proteomes" id="UP001172310">
    <property type="component" value="Unassembled WGS sequence"/>
</dbReference>
<gene>
    <name evidence="1" type="ORF">QY913_03345</name>
</gene>
<name>A0AAW7QEX7_STRVE</name>
<proteinExistence type="predicted"/>
<dbReference type="RefSeq" id="WP_084914800.1">
    <property type="nucleotide sequence ID" value="NZ_JASHBB010000008.1"/>
</dbReference>
<dbReference type="GO" id="GO:0003677">
    <property type="term" value="F:DNA binding"/>
    <property type="evidence" value="ECO:0007669"/>
    <property type="project" value="UniProtKB-KW"/>
</dbReference>
<dbReference type="SUPFAM" id="SSF46955">
    <property type="entry name" value="Putative DNA-binding domain"/>
    <property type="match status" value="1"/>
</dbReference>
<reference evidence="1" key="1">
    <citation type="submission" date="2023-07" db="EMBL/GenBank/DDBJ databases">
        <title>SVep1, a Temperate Phage of Human Oral Commensal Streptococcus vestibularis.</title>
        <authorList>
            <person name="Wu M."/>
            <person name="Zhu Y."/>
            <person name="Li Y."/>
        </authorList>
    </citation>
    <scope>NUCLEOTIDE SEQUENCE</scope>
    <source>
        <strain evidence="1">SVE8</strain>
    </source>
</reference>
<dbReference type="EMBL" id="JAUJGC010000012">
    <property type="protein sequence ID" value="MDN5269203.1"/>
    <property type="molecule type" value="Genomic_DNA"/>
</dbReference>
<evidence type="ECO:0000313" key="1">
    <source>
        <dbReference type="EMBL" id="MDN5269203.1"/>
    </source>
</evidence>
<keyword evidence="1" id="KW-0238">DNA-binding</keyword>
<dbReference type="InterPro" id="IPR009061">
    <property type="entry name" value="DNA-bd_dom_put_sf"/>
</dbReference>
<organism evidence="1 2">
    <name type="scientific">Streptococcus vestibularis</name>
    <dbReference type="NCBI Taxonomy" id="1343"/>
    <lineage>
        <taxon>Bacteria</taxon>
        <taxon>Bacillati</taxon>
        <taxon>Bacillota</taxon>
        <taxon>Bacilli</taxon>
        <taxon>Lactobacillales</taxon>
        <taxon>Streptococcaceae</taxon>
        <taxon>Streptococcus</taxon>
    </lineage>
</organism>
<comment type="caution">
    <text evidence="1">The sequence shown here is derived from an EMBL/GenBank/DDBJ whole genome shotgun (WGS) entry which is preliminary data.</text>
</comment>
<sequence>MKLDVDLEKIDLEKFELGTGAYSKGYELAHLEITVSLAKKVFELYKEHYDGVDIVSKKDASKRLKVSYATLDNWERMGLRRLQSPYESSKKVFYLWSDILAFLTVR</sequence>